<protein>
    <submittedName>
        <fullName evidence="2">DinB family protein</fullName>
    </submittedName>
</protein>
<comment type="caution">
    <text evidence="2">The sequence shown here is derived from an EMBL/GenBank/DDBJ whole genome shotgun (WGS) entry which is preliminary data.</text>
</comment>
<evidence type="ECO:0000313" key="3">
    <source>
        <dbReference type="Proteomes" id="UP000702544"/>
    </source>
</evidence>
<dbReference type="SUPFAM" id="SSF109854">
    <property type="entry name" value="DinB/YfiT-like putative metalloenzymes"/>
    <property type="match status" value="1"/>
</dbReference>
<dbReference type="InterPro" id="IPR024775">
    <property type="entry name" value="DinB-like"/>
</dbReference>
<organism evidence="2 3">
    <name type="scientific">Candidatus Kutchimonas denitrificans</name>
    <dbReference type="NCBI Taxonomy" id="3056748"/>
    <lineage>
        <taxon>Bacteria</taxon>
        <taxon>Pseudomonadati</taxon>
        <taxon>Gemmatimonadota</taxon>
        <taxon>Gemmatimonadia</taxon>
        <taxon>Candidatus Palauibacterales</taxon>
        <taxon>Candidatus Palauibacteraceae</taxon>
        <taxon>Candidatus Kutchimonas</taxon>
    </lineage>
</organism>
<dbReference type="Pfam" id="PF12867">
    <property type="entry name" value="DinB_2"/>
    <property type="match status" value="1"/>
</dbReference>
<proteinExistence type="predicted"/>
<gene>
    <name evidence="2" type="ORF">GWO12_07585</name>
</gene>
<feature type="domain" description="DinB-like" evidence="1">
    <location>
        <begin position="28"/>
        <end position="164"/>
    </location>
</feature>
<evidence type="ECO:0000259" key="1">
    <source>
        <dbReference type="Pfam" id="PF12867"/>
    </source>
</evidence>
<accession>A0AAE4Z9G2</accession>
<evidence type="ECO:0000313" key="2">
    <source>
        <dbReference type="EMBL" id="NIR74962.1"/>
    </source>
</evidence>
<dbReference type="Gene3D" id="1.20.120.450">
    <property type="entry name" value="dinb family like domain"/>
    <property type="match status" value="1"/>
</dbReference>
<dbReference type="Proteomes" id="UP000702544">
    <property type="component" value="Unassembled WGS sequence"/>
</dbReference>
<sequence>MADPVTEFEAYREELLELLGDDDPLDVLAQTPRKIEERLKDSRESVLSKRPGEGAWSVKEVIGHLGDSEWVYGYRMRMMLSHDAPEIAGYDQDVMVRGMSHNERPISMLLEELRRTRGLNLDLYRRTRGPAWERYGQHAERGAESVDLSVRLLAGHDRRHLAQIERTLDAVTD</sequence>
<name>A0AAE4Z9G2_9BACT</name>
<reference evidence="2 3" key="1">
    <citation type="submission" date="2020-01" db="EMBL/GenBank/DDBJ databases">
        <title>Genomes assembled from Gulf of Kutch pelagic sediment metagenomes.</title>
        <authorList>
            <person name="Chandrashekar M."/>
            <person name="Mahajan M.S."/>
            <person name="Dave K.J."/>
            <person name="Vatsa P."/>
            <person name="Nathani N.M."/>
        </authorList>
    </citation>
    <scope>NUCLEOTIDE SEQUENCE [LARGE SCALE GENOMIC DNA]</scope>
    <source>
        <strain evidence="2">KS3-K002</strain>
    </source>
</reference>
<dbReference type="PROSITE" id="PS00387">
    <property type="entry name" value="PPASE"/>
    <property type="match status" value="1"/>
</dbReference>
<dbReference type="AlphaFoldDB" id="A0AAE4Z9G2"/>
<dbReference type="EMBL" id="JAACAK010000049">
    <property type="protein sequence ID" value="NIR74962.1"/>
    <property type="molecule type" value="Genomic_DNA"/>
</dbReference>
<dbReference type="InterPro" id="IPR034660">
    <property type="entry name" value="DinB/YfiT-like"/>
</dbReference>